<gene>
    <name evidence="2" type="ORF">SAMN04515668_3134</name>
</gene>
<dbReference type="STRING" id="1227077.SAMN04515668_3134"/>
<protein>
    <submittedName>
        <fullName evidence="2">CubicO group peptidase, beta-lactamase class C family</fullName>
    </submittedName>
</protein>
<sequence length="398" mass="44499">MRLPGTHAAIRLAAQIVHLAFGDHFPFKRLPAMLKYLASLFLLTFLCLPCAAQTPSADRLVDEFVARQMKTLKIPGLAVAVIKNGKQVKATAYGQANVEWNRPVTVHSNFQIASCTKLLTSTLIMKTIYAGKLRLEDPIGKYIDSVPARWQNIQVKHLLSHSSGIRDYHGNAYLPTAQVVKALMDSTQEYTPGTKQHYAQADFMVAGYILEKIYNKPFTQILKEQVTGPLNMNDGAFDMEQRLGAFMRTNLISQKATTYYDLDGQLRAYKYIYPQYTYTAGGYFASLHDMVNWAIGLDKEVLFPQSFSKSLIYGQDSVGRELSEFSRVGWALGEEKTVLSAGHSGGPGLGDVWRFPDQGYTIIVLSNDGELLPDFARAIASFYVKGIEPKVKINKFER</sequence>
<dbReference type="Proteomes" id="UP000199029">
    <property type="component" value="Unassembled WGS sequence"/>
</dbReference>
<accession>A0A1I5ZQX8</accession>
<dbReference type="InterPro" id="IPR050491">
    <property type="entry name" value="AmpC-like"/>
</dbReference>
<dbReference type="InterPro" id="IPR001466">
    <property type="entry name" value="Beta-lactam-related"/>
</dbReference>
<dbReference type="PANTHER" id="PTHR46825:SF9">
    <property type="entry name" value="BETA-LACTAMASE-RELATED DOMAIN-CONTAINING PROTEIN"/>
    <property type="match status" value="1"/>
</dbReference>
<dbReference type="InterPro" id="IPR012338">
    <property type="entry name" value="Beta-lactam/transpept-like"/>
</dbReference>
<dbReference type="Gene3D" id="3.40.710.10">
    <property type="entry name" value="DD-peptidase/beta-lactamase superfamily"/>
    <property type="match status" value="1"/>
</dbReference>
<dbReference type="AlphaFoldDB" id="A0A1I5ZQX8"/>
<keyword evidence="3" id="KW-1185">Reference proteome</keyword>
<evidence type="ECO:0000313" key="2">
    <source>
        <dbReference type="EMBL" id="SFQ58842.1"/>
    </source>
</evidence>
<dbReference type="PANTHER" id="PTHR46825">
    <property type="entry name" value="D-ALANYL-D-ALANINE-CARBOXYPEPTIDASE/ENDOPEPTIDASE AMPH"/>
    <property type="match status" value="1"/>
</dbReference>
<proteinExistence type="predicted"/>
<evidence type="ECO:0000313" key="3">
    <source>
        <dbReference type="Proteomes" id="UP000199029"/>
    </source>
</evidence>
<feature type="domain" description="Beta-lactamase-related" evidence="1">
    <location>
        <begin position="61"/>
        <end position="377"/>
    </location>
</feature>
<organism evidence="2 3">
    <name type="scientific">Hymenobacter arizonensis</name>
    <name type="common">Siccationidurans arizonensis</name>
    <dbReference type="NCBI Taxonomy" id="1227077"/>
    <lineage>
        <taxon>Bacteria</taxon>
        <taxon>Pseudomonadati</taxon>
        <taxon>Bacteroidota</taxon>
        <taxon>Cytophagia</taxon>
        <taxon>Cytophagales</taxon>
        <taxon>Hymenobacteraceae</taxon>
        <taxon>Hymenobacter</taxon>
    </lineage>
</organism>
<dbReference type="SUPFAM" id="SSF56601">
    <property type="entry name" value="beta-lactamase/transpeptidase-like"/>
    <property type="match status" value="1"/>
</dbReference>
<dbReference type="Pfam" id="PF00144">
    <property type="entry name" value="Beta-lactamase"/>
    <property type="match status" value="1"/>
</dbReference>
<reference evidence="3" key="1">
    <citation type="submission" date="2016-10" db="EMBL/GenBank/DDBJ databases">
        <authorList>
            <person name="Varghese N."/>
            <person name="Submissions S."/>
        </authorList>
    </citation>
    <scope>NUCLEOTIDE SEQUENCE [LARGE SCALE GENOMIC DNA]</scope>
    <source>
        <strain evidence="3">OR362-8,ATCC BAA-1266,JCM 13504</strain>
    </source>
</reference>
<dbReference type="EMBL" id="FOXS01000004">
    <property type="protein sequence ID" value="SFQ58842.1"/>
    <property type="molecule type" value="Genomic_DNA"/>
</dbReference>
<name>A0A1I5ZQX8_HYMAR</name>
<evidence type="ECO:0000259" key="1">
    <source>
        <dbReference type="Pfam" id="PF00144"/>
    </source>
</evidence>